<feature type="chain" id="PRO_5043325400" description="Secreted protein" evidence="1">
    <location>
        <begin position="21"/>
        <end position="85"/>
    </location>
</feature>
<name>A0AAU9JQZ7_9CILI</name>
<proteinExistence type="predicted"/>
<evidence type="ECO:0000313" key="2">
    <source>
        <dbReference type="EMBL" id="CAG9328412.1"/>
    </source>
</evidence>
<evidence type="ECO:0000313" key="3">
    <source>
        <dbReference type="Proteomes" id="UP001162131"/>
    </source>
</evidence>
<reference evidence="2" key="1">
    <citation type="submission" date="2021-09" db="EMBL/GenBank/DDBJ databases">
        <authorList>
            <consortium name="AG Swart"/>
            <person name="Singh M."/>
            <person name="Singh A."/>
            <person name="Seah K."/>
            <person name="Emmerich C."/>
        </authorList>
    </citation>
    <scope>NUCLEOTIDE SEQUENCE</scope>
    <source>
        <strain evidence="2">ATCC30299</strain>
    </source>
</reference>
<dbReference type="EMBL" id="CAJZBQ010000046">
    <property type="protein sequence ID" value="CAG9328412.1"/>
    <property type="molecule type" value="Genomic_DNA"/>
</dbReference>
<feature type="signal peptide" evidence="1">
    <location>
        <begin position="1"/>
        <end position="20"/>
    </location>
</feature>
<dbReference type="AlphaFoldDB" id="A0AAU9JQZ7"/>
<comment type="caution">
    <text evidence="2">The sequence shown here is derived from an EMBL/GenBank/DDBJ whole genome shotgun (WGS) entry which is preliminary data.</text>
</comment>
<protein>
    <recommendedName>
        <fullName evidence="4">Secreted protein</fullName>
    </recommendedName>
</protein>
<dbReference type="Proteomes" id="UP001162131">
    <property type="component" value="Unassembled WGS sequence"/>
</dbReference>
<gene>
    <name evidence="2" type="ORF">BSTOLATCC_MIC46918</name>
</gene>
<sequence length="85" mass="10141">MSYGLWFPCLCWVRLIKVHCTFLKPPPKTYKNDCVLYKWSFSVKKVQTVLFDFLKTGGVKKVNGKKKQPKQRKSTYKNQYFIKTK</sequence>
<keyword evidence="3" id="KW-1185">Reference proteome</keyword>
<evidence type="ECO:0008006" key="4">
    <source>
        <dbReference type="Google" id="ProtNLM"/>
    </source>
</evidence>
<organism evidence="2 3">
    <name type="scientific">Blepharisma stoltei</name>
    <dbReference type="NCBI Taxonomy" id="1481888"/>
    <lineage>
        <taxon>Eukaryota</taxon>
        <taxon>Sar</taxon>
        <taxon>Alveolata</taxon>
        <taxon>Ciliophora</taxon>
        <taxon>Postciliodesmatophora</taxon>
        <taxon>Heterotrichea</taxon>
        <taxon>Heterotrichida</taxon>
        <taxon>Blepharismidae</taxon>
        <taxon>Blepharisma</taxon>
    </lineage>
</organism>
<keyword evidence="1" id="KW-0732">Signal</keyword>
<evidence type="ECO:0000256" key="1">
    <source>
        <dbReference type="SAM" id="SignalP"/>
    </source>
</evidence>
<accession>A0AAU9JQZ7</accession>